<dbReference type="EMBL" id="AZHC01000051">
    <property type="protein sequence ID" value="OAA34555.1"/>
    <property type="molecule type" value="Genomic_DNA"/>
</dbReference>
<reference evidence="9" key="2">
    <citation type="submission" date="2018-12" db="EMBL/GenBank/DDBJ databases">
        <title>The complete genome of Metarhizium rileyi, a key fungal pathogen of Lepidoptera.</title>
        <authorList>
            <person name="Binneck E."/>
            <person name="Lastra C.C.L."/>
            <person name="Sosa-Gomez D.R."/>
        </authorList>
    </citation>
    <scope>NUCLEOTIDE SEQUENCE [LARGE SCALE GENOMIC DNA]</scope>
    <source>
        <strain evidence="9">Cep018-CH2</strain>
    </source>
</reference>
<dbReference type="OrthoDB" id="676979at2759"/>
<feature type="region of interest" description="Disordered" evidence="5">
    <location>
        <begin position="41"/>
        <end position="74"/>
    </location>
</feature>
<dbReference type="InterPro" id="IPR001611">
    <property type="entry name" value="Leu-rich_rpt"/>
</dbReference>
<evidence type="ECO:0000313" key="9">
    <source>
        <dbReference type="Proteomes" id="UP000317257"/>
    </source>
</evidence>
<comment type="caution">
    <text evidence="6">The sequence shown here is derived from an EMBL/GenBank/DDBJ whole genome shotgun (WGS) entry which is preliminary data.</text>
</comment>
<evidence type="ECO:0000313" key="8">
    <source>
        <dbReference type="Proteomes" id="UP000243498"/>
    </source>
</evidence>
<evidence type="ECO:0000256" key="1">
    <source>
        <dbReference type="ARBA" id="ARBA00004496"/>
    </source>
</evidence>
<keyword evidence="4" id="KW-0677">Repeat</keyword>
<reference evidence="7" key="3">
    <citation type="journal article" date="2019" name="Microbiol. Resour. Announc.">
        <title>Genome Sequence of Metarhizium rileyi, a Microbial Control Agent for Lepidoptera.</title>
        <authorList>
            <person name="Binneck E."/>
            <person name="Lastra C.C.L."/>
            <person name="Sosa-Gomez D.R."/>
        </authorList>
    </citation>
    <scope>NUCLEOTIDE SEQUENCE</scope>
    <source>
        <strain evidence="7">Cep018-CH2</strain>
    </source>
</reference>
<feature type="compositionally biased region" description="Low complexity" evidence="5">
    <location>
        <begin position="388"/>
        <end position="401"/>
    </location>
</feature>
<organism evidence="6 8">
    <name type="scientific">Metarhizium rileyi (strain RCEF 4871)</name>
    <name type="common">Nomuraea rileyi</name>
    <dbReference type="NCBI Taxonomy" id="1649241"/>
    <lineage>
        <taxon>Eukaryota</taxon>
        <taxon>Fungi</taxon>
        <taxon>Dikarya</taxon>
        <taxon>Ascomycota</taxon>
        <taxon>Pezizomycotina</taxon>
        <taxon>Sordariomycetes</taxon>
        <taxon>Hypocreomycetidae</taxon>
        <taxon>Hypocreales</taxon>
        <taxon>Clavicipitaceae</taxon>
        <taxon>Metarhizium</taxon>
    </lineage>
</organism>
<keyword evidence="3" id="KW-0433">Leucine-rich repeat</keyword>
<feature type="compositionally biased region" description="Low complexity" evidence="5">
    <location>
        <begin position="417"/>
        <end position="428"/>
    </location>
</feature>
<keyword evidence="8" id="KW-1185">Reference proteome</keyword>
<proteinExistence type="predicted"/>
<dbReference type="GO" id="GO:0005737">
    <property type="term" value="C:cytoplasm"/>
    <property type="evidence" value="ECO:0007669"/>
    <property type="project" value="UniProtKB-SubCell"/>
</dbReference>
<dbReference type="PANTHER" id="PTHR15454">
    <property type="entry name" value="NISCHARIN RELATED"/>
    <property type="match status" value="1"/>
</dbReference>
<dbReference type="Pfam" id="PF13855">
    <property type="entry name" value="LRR_8"/>
    <property type="match status" value="1"/>
</dbReference>
<reference evidence="6 8" key="1">
    <citation type="journal article" date="2016" name="Genome Biol. Evol.">
        <title>Divergent and convergent evolution of fungal pathogenicity.</title>
        <authorList>
            <person name="Shang Y."/>
            <person name="Xiao G."/>
            <person name="Zheng P."/>
            <person name="Cen K."/>
            <person name="Zhan S."/>
            <person name="Wang C."/>
        </authorList>
    </citation>
    <scope>NUCLEOTIDE SEQUENCE [LARGE SCALE GENOMIC DNA]</scope>
    <source>
        <strain evidence="6 8">RCEF 4871</strain>
    </source>
</reference>
<feature type="compositionally biased region" description="Basic and acidic residues" evidence="5">
    <location>
        <begin position="371"/>
        <end position="380"/>
    </location>
</feature>
<dbReference type="Gene3D" id="3.80.10.10">
    <property type="entry name" value="Ribonuclease Inhibitor"/>
    <property type="match status" value="2"/>
</dbReference>
<feature type="region of interest" description="Disordered" evidence="5">
    <location>
        <begin position="346"/>
        <end position="431"/>
    </location>
</feature>
<evidence type="ECO:0000256" key="3">
    <source>
        <dbReference type="ARBA" id="ARBA00022614"/>
    </source>
</evidence>
<dbReference type="OMA" id="RQDFGNT"/>
<gene>
    <name evidence="7" type="ORF">ED733_001893</name>
    <name evidence="6" type="ORF">NOR_08421</name>
</gene>
<dbReference type="FunFam" id="3.80.10.10:FF:000273">
    <property type="entry name" value="Leucine Rich Repeat domain protein"/>
    <property type="match status" value="1"/>
</dbReference>
<accession>A0A5C6G8G3</accession>
<dbReference type="InterPro" id="IPR032675">
    <property type="entry name" value="LRR_dom_sf"/>
</dbReference>
<feature type="region of interest" description="Disordered" evidence="5">
    <location>
        <begin position="297"/>
        <end position="322"/>
    </location>
</feature>
<name>A0A166RWJ7_METRR</name>
<evidence type="ECO:0000256" key="2">
    <source>
        <dbReference type="ARBA" id="ARBA00022490"/>
    </source>
</evidence>
<sequence length="862" mass="94447">MDSEDGDHFIKASLFTSPPCQLAVFVRTHEKALANALQFQRREVRHRSSQSTTAARIPPSPTLPAERPSTSSSTTNSLAAAFSWGALNFTSHNVKSAKLALTPHHLFFLLSRFEELGINVGPMKVRLENLHDSSSSTNYVSFLGNSQRARSRSSDVGSIHSVSSMRSVMSGMSALWNSLGIGASISAARTERQKAALQADLKYLYSAFTKIPCLRLAPDWRARLISGFEEFPFDSAVPIYVFKNLQALEITSIDFRQFFGWDRLADQLRSLSLRHAGIEDPADILIDIVLDDMDKRRRRTSKSQSSPTTTWAGTNSPRRSPTIHPELVRAASAPGSPEHKTLIAELRRGSLTPSEPVLEDSEGSDTARASISRDDGDDAPRSPSNVYRPRSISPSRPASSRNHTSQIRPSQHRIRRSGSGSSHSSLSESWHHHARGSSGNLLAMGILPASKWRFLRHLSLADNAMTSIPATSLAPLSNTLYSLDLSCNLFSQIPDSLASLTALRALNLSHCMIDSLQSLTRNPLPAITALNLRANRLQSLAGVEKLYPLERFDLRDNRLSDPLELARLTGIPDMREIWLDGNPFTRTHKDYRVTIFNVFRSAPGYTEDIVIDGHGPSYSEKRQLIERAPIPESVPVVKPMVPESPAVIDVSRPTVVFNLPKDPPVLRKERLVAKAVTCEVNISSSRRRKVSKRRIVDLATGDGTSIPISAESMAQDVVSSTESDTGAYRIIRQPEKALLPSVILADTRKAPLSLDPALADNVSASTNKPLPPTPSSYDLSTADEPRASGDWGAGGEIYRRRVEELRDRVGNGYLSVLSEEGWDGTSNPFISSGVPSVAALRTGHVSHHVPQAQAIHSGRTLG</sequence>
<evidence type="ECO:0000313" key="7">
    <source>
        <dbReference type="EMBL" id="TWU73619.1"/>
    </source>
</evidence>
<accession>A0A166RWJ7</accession>
<dbReference type="Proteomes" id="UP000243498">
    <property type="component" value="Unassembled WGS sequence"/>
</dbReference>
<dbReference type="PANTHER" id="PTHR15454:SF69">
    <property type="entry name" value="SERINE_THREONINE-PROTEIN KINASE 11-INTERACTING PROTEIN"/>
    <property type="match status" value="1"/>
</dbReference>
<dbReference type="PROSITE" id="PS51450">
    <property type="entry name" value="LRR"/>
    <property type="match status" value="1"/>
</dbReference>
<evidence type="ECO:0000256" key="5">
    <source>
        <dbReference type="SAM" id="MobiDB-lite"/>
    </source>
</evidence>
<evidence type="ECO:0000256" key="4">
    <source>
        <dbReference type="ARBA" id="ARBA00022737"/>
    </source>
</evidence>
<dbReference type="STRING" id="1081105.A0A166RWJ7"/>
<keyword evidence="2" id="KW-0963">Cytoplasm</keyword>
<evidence type="ECO:0000313" key="6">
    <source>
        <dbReference type="EMBL" id="OAA34555.1"/>
    </source>
</evidence>
<dbReference type="AlphaFoldDB" id="A0A166RWJ7"/>
<dbReference type="EMBL" id="SBHS01000016">
    <property type="protein sequence ID" value="TWU73619.1"/>
    <property type="molecule type" value="Genomic_DNA"/>
</dbReference>
<dbReference type="Proteomes" id="UP000317257">
    <property type="component" value="Unassembled WGS sequence"/>
</dbReference>
<protein>
    <submittedName>
        <fullName evidence="6">Leucine Rich Repeat domain-containing protein</fullName>
    </submittedName>
</protein>
<feature type="region of interest" description="Disordered" evidence="5">
    <location>
        <begin position="762"/>
        <end position="788"/>
    </location>
</feature>
<comment type="subcellular location">
    <subcellularLocation>
        <location evidence="1">Cytoplasm</location>
    </subcellularLocation>
</comment>
<dbReference type="SUPFAM" id="SSF52058">
    <property type="entry name" value="L domain-like"/>
    <property type="match status" value="1"/>
</dbReference>